<keyword evidence="2" id="KW-0274">FAD</keyword>
<protein>
    <submittedName>
        <fullName evidence="5">Carbon monoxide dehydrogenase</fullName>
    </submittedName>
</protein>
<dbReference type="GO" id="GO:0071949">
    <property type="term" value="F:FAD binding"/>
    <property type="evidence" value="ECO:0007669"/>
    <property type="project" value="InterPro"/>
</dbReference>
<evidence type="ECO:0000313" key="6">
    <source>
        <dbReference type="Proteomes" id="UP000318405"/>
    </source>
</evidence>
<gene>
    <name evidence="5" type="ORF">FOZ76_14045</name>
</gene>
<dbReference type="Pfam" id="PF00941">
    <property type="entry name" value="FAD_binding_5"/>
    <property type="match status" value="1"/>
</dbReference>
<dbReference type="OrthoDB" id="9793944at2"/>
<dbReference type="InterPro" id="IPR002346">
    <property type="entry name" value="Mopterin_DH_FAD-bd"/>
</dbReference>
<dbReference type="GO" id="GO:0016491">
    <property type="term" value="F:oxidoreductase activity"/>
    <property type="evidence" value="ECO:0007669"/>
    <property type="project" value="UniProtKB-KW"/>
</dbReference>
<keyword evidence="6" id="KW-1185">Reference proteome</keyword>
<dbReference type="Gene3D" id="3.30.43.10">
    <property type="entry name" value="Uridine Diphospho-n-acetylenolpyruvylglucosamine Reductase, domain 2"/>
    <property type="match status" value="1"/>
</dbReference>
<dbReference type="InterPro" id="IPR016166">
    <property type="entry name" value="FAD-bd_PCMH"/>
</dbReference>
<feature type="domain" description="FAD-binding PCMH-type" evidence="4">
    <location>
        <begin position="1"/>
        <end position="179"/>
    </location>
</feature>
<accession>A0A556AKH4</accession>
<reference evidence="5 6" key="1">
    <citation type="submission" date="2019-07" db="EMBL/GenBank/DDBJ databases">
        <title>Qingshengfaniella alkalisoli gen. nov., sp. nov., isolated from saline soil.</title>
        <authorList>
            <person name="Xu L."/>
            <person name="Huang X.-X."/>
            <person name="Sun J.-Q."/>
        </authorList>
    </citation>
    <scope>NUCLEOTIDE SEQUENCE [LARGE SCALE GENOMIC DNA]</scope>
    <source>
        <strain evidence="5 6">DSM 27279</strain>
    </source>
</reference>
<sequence length="283" mass="29838">MKLPYFDYRRARTLDEAVALMAALGSDAKALAGGQSLLATMRYRLARPEVLLDLNRIDELRALPEAGPDGSVRLGAMCTHAMLAGLASSSPLAALLAAHAAEIAFPAVRTRGTVGGSLVHADPAADWPLLLCALGAEVELRSHRGVRRLPVQDFLLGPLESDLAIDELLTHIHIPARTAALRAWGRGKLMHRAGEFASSAAVVLRDADGAWACWLGAVPPKPVALTQSAALLDGGMAPASPELFDCASAEIRQLCPDAGRADVHRHAVNLIRAAIAAQETVDV</sequence>
<keyword evidence="3" id="KW-0560">Oxidoreductase</keyword>
<dbReference type="PANTHER" id="PTHR42659">
    <property type="entry name" value="XANTHINE DEHYDROGENASE SUBUNIT C-RELATED"/>
    <property type="match status" value="1"/>
</dbReference>
<dbReference type="Proteomes" id="UP000318405">
    <property type="component" value="Unassembled WGS sequence"/>
</dbReference>
<evidence type="ECO:0000256" key="3">
    <source>
        <dbReference type="ARBA" id="ARBA00023002"/>
    </source>
</evidence>
<dbReference type="PANTHER" id="PTHR42659:SF2">
    <property type="entry name" value="XANTHINE DEHYDROGENASE SUBUNIT C-RELATED"/>
    <property type="match status" value="1"/>
</dbReference>
<keyword evidence="1" id="KW-0285">Flavoprotein</keyword>
<comment type="caution">
    <text evidence="5">The sequence shown here is derived from an EMBL/GenBank/DDBJ whole genome shotgun (WGS) entry which is preliminary data.</text>
</comment>
<dbReference type="Gene3D" id="3.30.465.10">
    <property type="match status" value="1"/>
</dbReference>
<dbReference type="InterPro" id="IPR016169">
    <property type="entry name" value="FAD-bd_PCMH_sub2"/>
</dbReference>
<name>A0A556AKH4_9BURK</name>
<dbReference type="AlphaFoldDB" id="A0A556AKH4"/>
<dbReference type="RefSeq" id="WP_143948899.1">
    <property type="nucleotide sequence ID" value="NZ_BAABMB010000006.1"/>
</dbReference>
<proteinExistence type="predicted"/>
<dbReference type="InterPro" id="IPR051312">
    <property type="entry name" value="Diverse_Substr_Oxidored"/>
</dbReference>
<evidence type="ECO:0000256" key="1">
    <source>
        <dbReference type="ARBA" id="ARBA00022630"/>
    </source>
</evidence>
<dbReference type="InterPro" id="IPR016167">
    <property type="entry name" value="FAD-bd_PCMH_sub1"/>
</dbReference>
<organism evidence="5 6">
    <name type="scientific">Verticiella sediminum</name>
    <dbReference type="NCBI Taxonomy" id="1247510"/>
    <lineage>
        <taxon>Bacteria</taxon>
        <taxon>Pseudomonadati</taxon>
        <taxon>Pseudomonadota</taxon>
        <taxon>Betaproteobacteria</taxon>
        <taxon>Burkholderiales</taxon>
        <taxon>Alcaligenaceae</taxon>
        <taxon>Verticiella</taxon>
    </lineage>
</organism>
<evidence type="ECO:0000259" key="4">
    <source>
        <dbReference type="PROSITE" id="PS51387"/>
    </source>
</evidence>
<dbReference type="EMBL" id="VLTJ01000028">
    <property type="protein sequence ID" value="TSH93381.1"/>
    <property type="molecule type" value="Genomic_DNA"/>
</dbReference>
<dbReference type="InterPro" id="IPR036318">
    <property type="entry name" value="FAD-bd_PCMH-like_sf"/>
</dbReference>
<evidence type="ECO:0000313" key="5">
    <source>
        <dbReference type="EMBL" id="TSH93381.1"/>
    </source>
</evidence>
<dbReference type="SUPFAM" id="SSF56176">
    <property type="entry name" value="FAD-binding/transporter-associated domain-like"/>
    <property type="match status" value="1"/>
</dbReference>
<evidence type="ECO:0000256" key="2">
    <source>
        <dbReference type="ARBA" id="ARBA00022827"/>
    </source>
</evidence>
<dbReference type="PROSITE" id="PS51387">
    <property type="entry name" value="FAD_PCMH"/>
    <property type="match status" value="1"/>
</dbReference>